<evidence type="ECO:0000313" key="9">
    <source>
        <dbReference type="Proteomes" id="UP000594262"/>
    </source>
</evidence>
<feature type="domain" description="RRM" evidence="7">
    <location>
        <begin position="70"/>
        <end position="148"/>
    </location>
</feature>
<organism evidence="8 9">
    <name type="scientific">Clytia hemisphaerica</name>
    <dbReference type="NCBI Taxonomy" id="252671"/>
    <lineage>
        <taxon>Eukaryota</taxon>
        <taxon>Metazoa</taxon>
        <taxon>Cnidaria</taxon>
        <taxon>Hydrozoa</taxon>
        <taxon>Hydroidolina</taxon>
        <taxon>Leptothecata</taxon>
        <taxon>Obeliida</taxon>
        <taxon>Clytiidae</taxon>
        <taxon>Clytia</taxon>
    </lineage>
</organism>
<dbReference type="SMART" id="SM00360">
    <property type="entry name" value="RRM"/>
    <property type="match status" value="1"/>
</dbReference>
<evidence type="ECO:0000313" key="8">
    <source>
        <dbReference type="EnsemblMetazoa" id="CLYHEMP020240.1"/>
    </source>
</evidence>
<dbReference type="Pfam" id="PF00076">
    <property type="entry name" value="RRM_1"/>
    <property type="match status" value="1"/>
</dbReference>
<evidence type="ECO:0000256" key="5">
    <source>
        <dbReference type="PROSITE-ProRule" id="PRU00176"/>
    </source>
</evidence>
<protein>
    <recommendedName>
        <fullName evidence="2">U11/U12 small nuclear ribonucleoprotein 35 kDa protein</fullName>
    </recommendedName>
    <alternativeName>
        <fullName evidence="4">U1 snRNP-binding protein homolog</fullName>
    </alternativeName>
</protein>
<dbReference type="PROSITE" id="PS50102">
    <property type="entry name" value="RRM"/>
    <property type="match status" value="1"/>
</dbReference>
<dbReference type="GeneID" id="136824854"/>
<dbReference type="GO" id="GO:0071011">
    <property type="term" value="C:precatalytic spliceosome"/>
    <property type="evidence" value="ECO:0007669"/>
    <property type="project" value="TreeGrafter"/>
</dbReference>
<dbReference type="InterPro" id="IPR000504">
    <property type="entry name" value="RRM_dom"/>
</dbReference>
<name>A0A7M5XAN8_9CNID</name>
<keyword evidence="9" id="KW-1185">Reference proteome</keyword>
<evidence type="ECO:0000256" key="3">
    <source>
        <dbReference type="ARBA" id="ARBA00023242"/>
    </source>
</evidence>
<dbReference type="RefSeq" id="XP_066924305.1">
    <property type="nucleotide sequence ID" value="XM_067068204.1"/>
</dbReference>
<dbReference type="Proteomes" id="UP000594262">
    <property type="component" value="Unplaced"/>
</dbReference>
<dbReference type="SUPFAM" id="SSF54928">
    <property type="entry name" value="RNA-binding domain, RBD"/>
    <property type="match status" value="1"/>
</dbReference>
<comment type="subcellular location">
    <subcellularLocation>
        <location evidence="1">Nucleus</location>
    </subcellularLocation>
</comment>
<dbReference type="EnsemblMetazoa" id="CLYHEMT019671.1">
    <property type="protein sequence ID" value="CLYHEMP019671.1"/>
    <property type="gene ID" value="CLYHEMG019671"/>
</dbReference>
<keyword evidence="3" id="KW-0539">Nucleus</keyword>
<dbReference type="InterPro" id="IPR035979">
    <property type="entry name" value="RBD_domain_sf"/>
</dbReference>
<dbReference type="EnsemblMetazoa" id="CLYHEMT020240.1">
    <property type="protein sequence ID" value="CLYHEMP020240.1"/>
    <property type="gene ID" value="CLYHEMG020240"/>
</dbReference>
<dbReference type="Gene3D" id="3.30.70.330">
    <property type="match status" value="1"/>
</dbReference>
<sequence>MYDEDEDPNSVPLPYELPTSYKWHQHATFYHPMMAGSIDGTDVVPHDRAIVRATRAKYKPNKQVKGDPEKTLMVRHLPNQTKEISLRNVFSRYGDLQNCRLVRDAISGKSRGYAFVEYKCVRDCEEALRDSGDLVIDGQKVVVDRECERTLKGWIPRRFGGGFGGKKESGQLRFGGIERPFRRPIPVNSKPLGRQHSSTESRDGKRRFPSTSDAPRYKRTPHDDDKRSRMR</sequence>
<dbReference type="PANTHER" id="PTHR13952">
    <property type="entry name" value="U1 SMALL NUCLEAR RIBONUCLEOPROTEIN 70 KD"/>
    <property type="match status" value="1"/>
</dbReference>
<dbReference type="RefSeq" id="XP_066936930.1">
    <property type="nucleotide sequence ID" value="XM_067080829.1"/>
</dbReference>
<dbReference type="RefSeq" id="XP_066936929.1">
    <property type="nucleotide sequence ID" value="XM_067080828.1"/>
</dbReference>
<dbReference type="OrthoDB" id="6159137at2759"/>
<keyword evidence="5" id="KW-0694">RNA-binding</keyword>
<feature type="region of interest" description="Disordered" evidence="6">
    <location>
        <begin position="166"/>
        <end position="231"/>
    </location>
</feature>
<accession>A0A7M5XAN8</accession>
<dbReference type="RefSeq" id="XP_066924308.1">
    <property type="nucleotide sequence ID" value="XM_067068207.1"/>
</dbReference>
<evidence type="ECO:0000259" key="7">
    <source>
        <dbReference type="PROSITE" id="PS50102"/>
    </source>
</evidence>
<evidence type="ECO:0000256" key="6">
    <source>
        <dbReference type="SAM" id="MobiDB-lite"/>
    </source>
</evidence>
<dbReference type="PANTHER" id="PTHR13952:SF6">
    <property type="entry name" value="U11_U12 SMALL NUCLEAR RIBONUCLEOPROTEIN 35 KDA PROTEIN"/>
    <property type="match status" value="1"/>
</dbReference>
<dbReference type="RefSeq" id="XP_066924307.1">
    <property type="nucleotide sequence ID" value="XM_067068206.1"/>
</dbReference>
<dbReference type="InterPro" id="IPR012677">
    <property type="entry name" value="Nucleotide-bd_a/b_plait_sf"/>
</dbReference>
<dbReference type="RefSeq" id="XP_066936933.1">
    <property type="nucleotide sequence ID" value="XM_067080832.1"/>
</dbReference>
<dbReference type="GeneID" id="136811580"/>
<feature type="compositionally biased region" description="Basic and acidic residues" evidence="6">
    <location>
        <begin position="220"/>
        <end position="231"/>
    </location>
</feature>
<dbReference type="FunFam" id="3.30.70.330:FF:000132">
    <property type="entry name" value="Small nuclear ribonucleoprotein U11/U12 subunit 35"/>
    <property type="match status" value="1"/>
</dbReference>
<evidence type="ECO:0000256" key="4">
    <source>
        <dbReference type="ARBA" id="ARBA00031739"/>
    </source>
</evidence>
<reference evidence="8" key="1">
    <citation type="submission" date="2021-01" db="UniProtKB">
        <authorList>
            <consortium name="EnsemblMetazoa"/>
        </authorList>
    </citation>
    <scope>IDENTIFICATION</scope>
</reference>
<dbReference type="GO" id="GO:0003729">
    <property type="term" value="F:mRNA binding"/>
    <property type="evidence" value="ECO:0007669"/>
    <property type="project" value="TreeGrafter"/>
</dbReference>
<dbReference type="AlphaFoldDB" id="A0A7M5XAN8"/>
<proteinExistence type="predicted"/>
<dbReference type="InterPro" id="IPR051183">
    <property type="entry name" value="U1_U11-U12_snRNP_70-35kDa"/>
</dbReference>
<dbReference type="GO" id="GO:0000398">
    <property type="term" value="P:mRNA splicing, via spliceosome"/>
    <property type="evidence" value="ECO:0007669"/>
    <property type="project" value="TreeGrafter"/>
</dbReference>
<dbReference type="RefSeq" id="XP_066936932.1">
    <property type="nucleotide sequence ID" value="XM_067080831.1"/>
</dbReference>
<evidence type="ECO:0000256" key="1">
    <source>
        <dbReference type="ARBA" id="ARBA00004123"/>
    </source>
</evidence>
<evidence type="ECO:0000256" key="2">
    <source>
        <dbReference type="ARBA" id="ARBA00021080"/>
    </source>
</evidence>
<dbReference type="GO" id="GO:0017069">
    <property type="term" value="F:snRNA binding"/>
    <property type="evidence" value="ECO:0007669"/>
    <property type="project" value="TreeGrafter"/>
</dbReference>